<protein>
    <submittedName>
        <fullName evidence="1">Uncharacterized protein</fullName>
    </submittedName>
</protein>
<dbReference type="EMBL" id="BPLR01003074">
    <property type="protein sequence ID" value="GIX80919.1"/>
    <property type="molecule type" value="Genomic_DNA"/>
</dbReference>
<name>A0AAV4N832_CAEEX</name>
<proteinExistence type="predicted"/>
<organism evidence="1 2">
    <name type="scientific">Caerostris extrusa</name>
    <name type="common">Bark spider</name>
    <name type="synonym">Caerostris bankana</name>
    <dbReference type="NCBI Taxonomy" id="172846"/>
    <lineage>
        <taxon>Eukaryota</taxon>
        <taxon>Metazoa</taxon>
        <taxon>Ecdysozoa</taxon>
        <taxon>Arthropoda</taxon>
        <taxon>Chelicerata</taxon>
        <taxon>Arachnida</taxon>
        <taxon>Araneae</taxon>
        <taxon>Araneomorphae</taxon>
        <taxon>Entelegynae</taxon>
        <taxon>Araneoidea</taxon>
        <taxon>Araneidae</taxon>
        <taxon>Caerostris</taxon>
    </lineage>
</organism>
<keyword evidence="2" id="KW-1185">Reference proteome</keyword>
<evidence type="ECO:0000313" key="2">
    <source>
        <dbReference type="Proteomes" id="UP001054945"/>
    </source>
</evidence>
<reference evidence="1 2" key="1">
    <citation type="submission" date="2021-06" db="EMBL/GenBank/DDBJ databases">
        <title>Caerostris extrusa draft genome.</title>
        <authorList>
            <person name="Kono N."/>
            <person name="Arakawa K."/>
        </authorList>
    </citation>
    <scope>NUCLEOTIDE SEQUENCE [LARGE SCALE GENOMIC DNA]</scope>
</reference>
<accession>A0AAV4N832</accession>
<gene>
    <name evidence="1" type="ORF">CEXT_420121</name>
</gene>
<evidence type="ECO:0000313" key="1">
    <source>
        <dbReference type="EMBL" id="GIX80919.1"/>
    </source>
</evidence>
<comment type="caution">
    <text evidence="1">The sequence shown here is derived from an EMBL/GenBank/DDBJ whole genome shotgun (WGS) entry which is preliminary data.</text>
</comment>
<sequence length="126" mass="13875">MQISSSFHKAPPSIPLLACRGKSSQIASSRNSHHPAHNNVPILRQTRVASSRRSYPCGSLDPLTATAPTSPPFLSPVHLEILFSCPFVRYSLYALTPTKEMSLYSTPEYHAESDKVFRAINIEGHA</sequence>
<dbReference type="Proteomes" id="UP001054945">
    <property type="component" value="Unassembled WGS sequence"/>
</dbReference>
<dbReference type="AlphaFoldDB" id="A0AAV4N832"/>